<proteinExistence type="predicted"/>
<reference evidence="1" key="1">
    <citation type="journal article" date="2020" name="Fungal Divers.">
        <title>Resolving the Mortierellaceae phylogeny through synthesis of multi-gene phylogenetics and phylogenomics.</title>
        <authorList>
            <person name="Vandepol N."/>
            <person name="Liber J."/>
            <person name="Desiro A."/>
            <person name="Na H."/>
            <person name="Kennedy M."/>
            <person name="Barry K."/>
            <person name="Grigoriev I.V."/>
            <person name="Miller A.N."/>
            <person name="O'Donnell K."/>
            <person name="Stajich J.E."/>
            <person name="Bonito G."/>
        </authorList>
    </citation>
    <scope>NUCLEOTIDE SEQUENCE</scope>
    <source>
        <strain evidence="1">NVP60</strain>
    </source>
</reference>
<accession>A0A9P6R2M8</accession>
<keyword evidence="2" id="KW-1185">Reference proteome</keyword>
<dbReference type="EMBL" id="JAAAIN010000921">
    <property type="protein sequence ID" value="KAG0309650.1"/>
    <property type="molecule type" value="Genomic_DNA"/>
</dbReference>
<evidence type="ECO:0000313" key="2">
    <source>
        <dbReference type="Proteomes" id="UP000823405"/>
    </source>
</evidence>
<name>A0A9P6R2M8_9FUNG</name>
<evidence type="ECO:0008006" key="3">
    <source>
        <dbReference type="Google" id="ProtNLM"/>
    </source>
</evidence>
<gene>
    <name evidence="1" type="ORF">BGZ97_013008</name>
</gene>
<dbReference type="OrthoDB" id="2351922at2759"/>
<protein>
    <recommendedName>
        <fullName evidence="3">F-box domain-containing protein</fullName>
    </recommendedName>
</protein>
<organism evidence="1 2">
    <name type="scientific">Linnemannia gamsii</name>
    <dbReference type="NCBI Taxonomy" id="64522"/>
    <lineage>
        <taxon>Eukaryota</taxon>
        <taxon>Fungi</taxon>
        <taxon>Fungi incertae sedis</taxon>
        <taxon>Mucoromycota</taxon>
        <taxon>Mortierellomycotina</taxon>
        <taxon>Mortierellomycetes</taxon>
        <taxon>Mortierellales</taxon>
        <taxon>Mortierellaceae</taxon>
        <taxon>Linnemannia</taxon>
    </lineage>
</organism>
<dbReference type="Proteomes" id="UP000823405">
    <property type="component" value="Unassembled WGS sequence"/>
</dbReference>
<comment type="caution">
    <text evidence="1">The sequence shown here is derived from an EMBL/GenBank/DDBJ whole genome shotgun (WGS) entry which is preliminary data.</text>
</comment>
<sequence>MFFKQPKKTPPTRPTPRALEIPEILDRIFFYIQDDYILSHSIILVCRQWLGMNQHRLHREVSWVGNSNNKSISDKNSIDKLLARLPRATQLAWSSTDETLKEKHTQRLVQALRENNDFYLQRLQFNAADSIMVDNNDISSSKSNTRIGRWKDGLLKSNNKAPLSKGVLRELDLSGPVALFLRILPYLTSLTSLQLHLPCQETVQVHTVLNACPHLLSLHLDAPLVIYLPGSWKPSTLSVLGVEPINQNGVLPLQSLVLENASFAQTSLEELLVLTPRLVNLQLRNVRPETTAADINSYSWSRLFRQLKELSLPIHSIHFSIYGQAASEEEQQEKILMVCPQSSEWAFRCFDLTLSVRDCLSQLCNTVTTLELVASEGQASNDYGLALHRYLCASPHLLHLKAANSVCLIERMDIHNRWTPIARRANGTVLQDLQPGIWACRKLQTLHIRVHSFGSTAVQTLPIRSRILYGYISCVLPKLQDLHLFELENDPGLSINLFGGLCLLASLHHLESFRLGTGKTLQKARPGDVRWMIPSGQSRIGRMERMEVVATWGNLLAAERAGEKNRQETLPEYTPLGDRPCTESDLVEGLTMLGLLASVKVLVDQMNSKEGCKAPARNSPRALQVPAILNRIFDHIQDDDTETLHQSVILVCRQWYYLNKSRIRRELIWVDDSKNNSSKSFDKLITRLPQASKLQWHSNDPQLKTKYTLKLLQALEGNRDRYQQSCNPAASPVASSKRSKTPLKNDGLLRHLELTYSGLLFLKALPLLQSLTKLRLQVIGSDTVRTACPNLLSLQLESTTGIIQLPSPWVTLSSSTVLLPLQSLILENVIFSQPELESLLKSIPDIKVLQLRNLRENANSTTSLYSWHGLVAQLHALQISLRSVHFSIYGQTMEDEREKVLIVAPRSNEWAFRSFDLTPTVSYYLREIPNFVTTLELIAPGRPDPGHGLELHQFLCSSPHLLHLKATQSVCLIERMDIHRRWSPSTRAGINVDRTAGIWACRNLKTLHIRVHNLGSPAIQDSPVRSRILYGYISRVLSKLQDLYLYEQNNEPGLSLDLFGGMCFLARLQHLESFRLGTGKNDQMVRPGDISWMLASGRTTLSKSERGECVLTWQQLLIADNAQEAKRVASLNGRDYVAELYGSSSVKSHIDPQLIASLSQLGLLLDVKALADQMNSKQGYICWPKLKFLTVYQPLTSTFTLVKGYTRVGKVAASDLDSRINDDLGAMMR</sequence>
<dbReference type="AlphaFoldDB" id="A0A9P6R2M8"/>
<evidence type="ECO:0000313" key="1">
    <source>
        <dbReference type="EMBL" id="KAG0309650.1"/>
    </source>
</evidence>